<protein>
    <recommendedName>
        <fullName evidence="1">DUF6883 domain-containing protein</fullName>
    </recommendedName>
</protein>
<dbReference type="OrthoDB" id="9794742at2"/>
<dbReference type="InterPro" id="IPR049250">
    <property type="entry name" value="DUF6883"/>
</dbReference>
<evidence type="ECO:0000313" key="2">
    <source>
        <dbReference type="EMBL" id="BAY14395.1"/>
    </source>
</evidence>
<dbReference type="Proteomes" id="UP000218287">
    <property type="component" value="Chromosome"/>
</dbReference>
<reference evidence="2 3" key="1">
    <citation type="submission" date="2017-06" db="EMBL/GenBank/DDBJ databases">
        <title>Genome sequencing of cyanobaciteial culture collection at National Institute for Environmental Studies (NIES).</title>
        <authorList>
            <person name="Hirose Y."/>
            <person name="Shimura Y."/>
            <person name="Fujisawa T."/>
            <person name="Nakamura Y."/>
            <person name="Kawachi M."/>
        </authorList>
    </citation>
    <scope>NUCLEOTIDE SEQUENCE [LARGE SCALE GENOMIC DNA]</scope>
    <source>
        <strain evidence="2 3">NIES-21</strain>
    </source>
</reference>
<keyword evidence="3" id="KW-1185">Reference proteome</keyword>
<name>A0A1Z4GA43_9CYAN</name>
<feature type="domain" description="DUF6883" evidence="1">
    <location>
        <begin position="7"/>
        <end position="105"/>
    </location>
</feature>
<dbReference type="Pfam" id="PF21814">
    <property type="entry name" value="DUF6883"/>
    <property type="match status" value="1"/>
</dbReference>
<evidence type="ECO:0000259" key="1">
    <source>
        <dbReference type="Pfam" id="PF21814"/>
    </source>
</evidence>
<gene>
    <name evidence="2" type="ORF">NIES21_01520</name>
</gene>
<organism evidence="2 3">
    <name type="scientific">Anabaenopsis circularis NIES-21</name>
    <dbReference type="NCBI Taxonomy" id="1085406"/>
    <lineage>
        <taxon>Bacteria</taxon>
        <taxon>Bacillati</taxon>
        <taxon>Cyanobacteriota</taxon>
        <taxon>Cyanophyceae</taxon>
        <taxon>Nostocales</taxon>
        <taxon>Nodulariaceae</taxon>
        <taxon>Anabaenopsis</taxon>
    </lineage>
</organism>
<accession>A0A1Z4GA43</accession>
<evidence type="ECO:0000313" key="3">
    <source>
        <dbReference type="Proteomes" id="UP000218287"/>
    </source>
</evidence>
<sequence length="113" mass="12778">MKIPPDAMIADAKITHYLLLPREQDDKSKFLAQAGFTQDNPELLKAAIRQLADSTEAIQDRDNEYGVFYRVTGELIGLKGRNLAVITVWLQRTVDGKFQFITLKPNKESANEL</sequence>
<dbReference type="EMBL" id="AP018174">
    <property type="protein sequence ID" value="BAY14395.1"/>
    <property type="molecule type" value="Genomic_DNA"/>
</dbReference>
<proteinExistence type="predicted"/>
<dbReference type="AlphaFoldDB" id="A0A1Z4GA43"/>